<organism evidence="2 3">
    <name type="scientific">Cirrhinus molitorella</name>
    <name type="common">mud carp</name>
    <dbReference type="NCBI Taxonomy" id="172907"/>
    <lineage>
        <taxon>Eukaryota</taxon>
        <taxon>Metazoa</taxon>
        <taxon>Chordata</taxon>
        <taxon>Craniata</taxon>
        <taxon>Vertebrata</taxon>
        <taxon>Euteleostomi</taxon>
        <taxon>Actinopterygii</taxon>
        <taxon>Neopterygii</taxon>
        <taxon>Teleostei</taxon>
        <taxon>Ostariophysi</taxon>
        <taxon>Cypriniformes</taxon>
        <taxon>Cyprinidae</taxon>
        <taxon>Labeoninae</taxon>
        <taxon>Labeonini</taxon>
        <taxon>Cirrhinus</taxon>
    </lineage>
</organism>
<dbReference type="AlphaFoldDB" id="A0AA88U190"/>
<evidence type="ECO:0000313" key="3">
    <source>
        <dbReference type="Proteomes" id="UP001187343"/>
    </source>
</evidence>
<sequence length="69" mass="7640">MRCAREGGGSAWTARAPLVRFLTRLCAAREPRVGARRSSGTRARGDQTGLSESSCFQREKDTIILRRSD</sequence>
<accession>A0AA88U190</accession>
<gene>
    <name evidence="2" type="ORF">Q8A67_001574</name>
</gene>
<feature type="region of interest" description="Disordered" evidence="1">
    <location>
        <begin position="33"/>
        <end position="54"/>
    </location>
</feature>
<name>A0AA88U190_9TELE</name>
<keyword evidence="3" id="KW-1185">Reference proteome</keyword>
<dbReference type="EMBL" id="JAUYZG010000001">
    <property type="protein sequence ID" value="KAK2917200.1"/>
    <property type="molecule type" value="Genomic_DNA"/>
</dbReference>
<dbReference type="Proteomes" id="UP001187343">
    <property type="component" value="Unassembled WGS sequence"/>
</dbReference>
<evidence type="ECO:0000313" key="2">
    <source>
        <dbReference type="EMBL" id="KAK2917200.1"/>
    </source>
</evidence>
<reference evidence="2" key="1">
    <citation type="submission" date="2023-08" db="EMBL/GenBank/DDBJ databases">
        <title>Chromosome-level Genome Assembly of mud carp (Cirrhinus molitorella).</title>
        <authorList>
            <person name="Liu H."/>
        </authorList>
    </citation>
    <scope>NUCLEOTIDE SEQUENCE</scope>
    <source>
        <strain evidence="2">Prfri</strain>
        <tissue evidence="2">Muscle</tissue>
    </source>
</reference>
<comment type="caution">
    <text evidence="2">The sequence shown here is derived from an EMBL/GenBank/DDBJ whole genome shotgun (WGS) entry which is preliminary data.</text>
</comment>
<proteinExistence type="predicted"/>
<evidence type="ECO:0000256" key="1">
    <source>
        <dbReference type="SAM" id="MobiDB-lite"/>
    </source>
</evidence>
<protein>
    <submittedName>
        <fullName evidence="2">Uncharacterized protein</fullName>
    </submittedName>
</protein>